<dbReference type="SMART" id="SM00280">
    <property type="entry name" value="KAZAL"/>
    <property type="match status" value="1"/>
</dbReference>
<dbReference type="GO" id="GO:0005576">
    <property type="term" value="C:extracellular region"/>
    <property type="evidence" value="ECO:0007669"/>
    <property type="project" value="TreeGrafter"/>
</dbReference>
<organism evidence="5 6">
    <name type="scientific">Tropilaelaps mercedesae</name>
    <dbReference type="NCBI Taxonomy" id="418985"/>
    <lineage>
        <taxon>Eukaryota</taxon>
        <taxon>Metazoa</taxon>
        <taxon>Ecdysozoa</taxon>
        <taxon>Arthropoda</taxon>
        <taxon>Chelicerata</taxon>
        <taxon>Arachnida</taxon>
        <taxon>Acari</taxon>
        <taxon>Parasitiformes</taxon>
        <taxon>Mesostigmata</taxon>
        <taxon>Gamasina</taxon>
        <taxon>Dermanyssoidea</taxon>
        <taxon>Laelapidae</taxon>
        <taxon>Tropilaelaps</taxon>
    </lineage>
</organism>
<name>A0A1V9X693_9ACAR</name>
<dbReference type="SUPFAM" id="SSF100895">
    <property type="entry name" value="Kazal-type serine protease inhibitors"/>
    <property type="match status" value="1"/>
</dbReference>
<dbReference type="Gene3D" id="3.30.60.30">
    <property type="match status" value="1"/>
</dbReference>
<dbReference type="InParanoid" id="A0A1V9X693"/>
<keyword evidence="6" id="KW-1185">Reference proteome</keyword>
<dbReference type="Proteomes" id="UP000192247">
    <property type="component" value="Unassembled WGS sequence"/>
</dbReference>
<evidence type="ECO:0000256" key="1">
    <source>
        <dbReference type="ARBA" id="ARBA00022690"/>
    </source>
</evidence>
<dbReference type="InterPro" id="IPR036058">
    <property type="entry name" value="Kazal_dom_sf"/>
</dbReference>
<evidence type="ECO:0000313" key="6">
    <source>
        <dbReference type="Proteomes" id="UP000192247"/>
    </source>
</evidence>
<dbReference type="InterPro" id="IPR050653">
    <property type="entry name" value="Prot_Inhib_GrowthFact_Antg"/>
</dbReference>
<dbReference type="PANTHER" id="PTHR10913:SF45">
    <property type="entry name" value="FOLLISTATIN, ISOFORM A-RELATED"/>
    <property type="match status" value="1"/>
</dbReference>
<reference evidence="5 6" key="1">
    <citation type="journal article" date="2017" name="Gigascience">
        <title>Draft genome of the honey bee ectoparasitic mite, Tropilaelaps mercedesae, is shaped by the parasitic life history.</title>
        <authorList>
            <person name="Dong X."/>
            <person name="Armstrong S.D."/>
            <person name="Xia D."/>
            <person name="Makepeace B.L."/>
            <person name="Darby A.C."/>
            <person name="Kadowaki T."/>
        </authorList>
    </citation>
    <scope>NUCLEOTIDE SEQUENCE [LARGE SCALE GENOMIC DNA]</scope>
    <source>
        <strain evidence="5">Wuxi-XJTLU</strain>
    </source>
</reference>
<dbReference type="EMBL" id="MNPL01022078">
    <property type="protein sequence ID" value="OQR69119.1"/>
    <property type="molecule type" value="Genomic_DNA"/>
</dbReference>
<dbReference type="InterPro" id="IPR002350">
    <property type="entry name" value="Kazal_dom"/>
</dbReference>
<evidence type="ECO:0000313" key="5">
    <source>
        <dbReference type="EMBL" id="OQR69119.1"/>
    </source>
</evidence>
<keyword evidence="1" id="KW-0646">Protease inhibitor</keyword>
<dbReference type="OrthoDB" id="88467at2759"/>
<keyword evidence="2" id="KW-0722">Serine protease inhibitor</keyword>
<proteinExistence type="predicted"/>
<dbReference type="PANTHER" id="PTHR10913">
    <property type="entry name" value="FOLLISTATIN-RELATED"/>
    <property type="match status" value="1"/>
</dbReference>
<protein>
    <submittedName>
        <fullName evidence="5">Agrin-like</fullName>
    </submittedName>
</protein>
<keyword evidence="3" id="KW-1015">Disulfide bond</keyword>
<dbReference type="Pfam" id="PF07648">
    <property type="entry name" value="Kazal_2"/>
    <property type="match status" value="1"/>
</dbReference>
<evidence type="ECO:0000256" key="3">
    <source>
        <dbReference type="ARBA" id="ARBA00023157"/>
    </source>
</evidence>
<evidence type="ECO:0000256" key="2">
    <source>
        <dbReference type="ARBA" id="ARBA00022900"/>
    </source>
</evidence>
<dbReference type="STRING" id="418985.A0A1V9X693"/>
<dbReference type="AlphaFoldDB" id="A0A1V9X693"/>
<dbReference type="GO" id="GO:0030154">
    <property type="term" value="P:cell differentiation"/>
    <property type="evidence" value="ECO:0007669"/>
    <property type="project" value="TreeGrafter"/>
</dbReference>
<comment type="caution">
    <text evidence="5">The sequence shown here is derived from an EMBL/GenBank/DDBJ whole genome shotgun (WGS) entry which is preliminary data.</text>
</comment>
<dbReference type="CDD" id="cd00104">
    <property type="entry name" value="KAZAL_FS"/>
    <property type="match status" value="1"/>
</dbReference>
<dbReference type="FunFam" id="3.30.60.30:FF:000024">
    <property type="entry name" value="Transmembrane agrin"/>
    <property type="match status" value="1"/>
</dbReference>
<gene>
    <name evidence="5" type="ORF">BIW11_01903</name>
</gene>
<sequence length="137" mass="14823">MPPNRKERSGIQIECLTRLDIEADGGGGKGGFDSKDFVLSGAHLGDTADPCAEKECQFGAECKVRLDGKTAECVCPERCTSYGDSKGSRPVCGSDGKDYPSVCELRRTACKEMREISVKYQGSCGKCHPYFISIVLK</sequence>
<dbReference type="PROSITE" id="PS51465">
    <property type="entry name" value="KAZAL_2"/>
    <property type="match status" value="1"/>
</dbReference>
<evidence type="ECO:0000259" key="4">
    <source>
        <dbReference type="PROSITE" id="PS51465"/>
    </source>
</evidence>
<accession>A0A1V9X693</accession>
<feature type="domain" description="Kazal-like" evidence="4">
    <location>
        <begin position="67"/>
        <end position="126"/>
    </location>
</feature>